<name>A0ABQ6YKZ1_9NOCA</name>
<accession>A0ABQ6YKZ1</accession>
<gene>
    <name evidence="2" type="ORF">FNL39_10587</name>
</gene>
<evidence type="ECO:0000313" key="2">
    <source>
        <dbReference type="EMBL" id="KAF0846176.1"/>
    </source>
</evidence>
<proteinExistence type="predicted"/>
<dbReference type="RefSeq" id="WP_067984762.1">
    <property type="nucleotide sequence ID" value="NZ_VMSD01000005.1"/>
</dbReference>
<keyword evidence="1" id="KW-0812">Transmembrane</keyword>
<keyword evidence="3" id="KW-1185">Reference proteome</keyword>
<keyword evidence="1" id="KW-1133">Transmembrane helix</keyword>
<dbReference type="EMBL" id="VMSD01000005">
    <property type="protein sequence ID" value="KAF0846176.1"/>
    <property type="molecule type" value="Genomic_DNA"/>
</dbReference>
<reference evidence="2 3" key="1">
    <citation type="submission" date="2019-07" db="EMBL/GenBank/DDBJ databases">
        <title>Genomic Encyclopedia of Type Strains, Phase IV (KMG-IV): sequencing the most valuable type-strain genomes for metagenomic binning, comparative biology and taxonomic classification.</title>
        <authorList>
            <person name="Goeker M."/>
        </authorList>
    </citation>
    <scope>NUCLEOTIDE SEQUENCE [LARGE SCALE GENOMIC DNA]</scope>
    <source>
        <strain evidence="2 3">DSM 44831</strain>
    </source>
</reference>
<organism evidence="2 3">
    <name type="scientific">Nocardia caishijiensis</name>
    <dbReference type="NCBI Taxonomy" id="184756"/>
    <lineage>
        <taxon>Bacteria</taxon>
        <taxon>Bacillati</taxon>
        <taxon>Actinomycetota</taxon>
        <taxon>Actinomycetes</taxon>
        <taxon>Mycobacteriales</taxon>
        <taxon>Nocardiaceae</taxon>
        <taxon>Nocardia</taxon>
    </lineage>
</organism>
<keyword evidence="1" id="KW-0472">Membrane</keyword>
<protein>
    <submittedName>
        <fullName evidence="2">Uncharacterized protein</fullName>
    </submittedName>
</protein>
<comment type="caution">
    <text evidence="2">The sequence shown here is derived from an EMBL/GenBank/DDBJ whole genome shotgun (WGS) entry which is preliminary data.</text>
</comment>
<feature type="transmembrane region" description="Helical" evidence="1">
    <location>
        <begin position="12"/>
        <end position="35"/>
    </location>
</feature>
<evidence type="ECO:0000313" key="3">
    <source>
        <dbReference type="Proteomes" id="UP000798951"/>
    </source>
</evidence>
<sequence length="70" mass="7594">MSQVSTFGTTIATLLFFCYVLPLLTYCVIALVAALHSDARRREGAKSLLPELRSGIRAGGAILRRGGTRR</sequence>
<evidence type="ECO:0000256" key="1">
    <source>
        <dbReference type="SAM" id="Phobius"/>
    </source>
</evidence>
<dbReference type="Proteomes" id="UP000798951">
    <property type="component" value="Unassembled WGS sequence"/>
</dbReference>